<evidence type="ECO:0000256" key="1">
    <source>
        <dbReference type="ARBA" id="ARBA00004123"/>
    </source>
</evidence>
<keyword evidence="5" id="KW-0539">Nucleus</keyword>
<dbReference type="OrthoDB" id="5600212at2759"/>
<evidence type="ECO:0000256" key="3">
    <source>
        <dbReference type="ARBA" id="ARBA00023015"/>
    </source>
</evidence>
<dbReference type="SUPFAM" id="SSF57701">
    <property type="entry name" value="Zn2/Cys6 DNA-binding domain"/>
    <property type="match status" value="1"/>
</dbReference>
<feature type="compositionally biased region" description="Acidic residues" evidence="7">
    <location>
        <begin position="714"/>
        <end position="733"/>
    </location>
</feature>
<evidence type="ECO:0000259" key="8">
    <source>
        <dbReference type="PROSITE" id="PS50048"/>
    </source>
</evidence>
<protein>
    <recommendedName>
        <fullName evidence="13">Zn(2)-C6 fungal-type domain-containing protein</fullName>
    </recommendedName>
</protein>
<dbReference type="SUPFAM" id="SSF54197">
    <property type="entry name" value="HIT-like"/>
    <property type="match status" value="2"/>
</dbReference>
<dbReference type="SMART" id="SM00906">
    <property type="entry name" value="Fungal_trans"/>
    <property type="match status" value="1"/>
</dbReference>
<dbReference type="GO" id="GO:0003677">
    <property type="term" value="F:DNA binding"/>
    <property type="evidence" value="ECO:0007669"/>
    <property type="project" value="InterPro"/>
</dbReference>
<dbReference type="PROSITE" id="PS00463">
    <property type="entry name" value="ZN2_CY6_FUNGAL_1"/>
    <property type="match status" value="1"/>
</dbReference>
<dbReference type="SMART" id="SM00066">
    <property type="entry name" value="GAL4"/>
    <property type="match status" value="1"/>
</dbReference>
<sequence>MPPIAPSSDDFFNDASRPLPSEIPNDVDAHPDASNVPKTKRIACVLCRKRKLRCDGTRPACATCTRLNHECTYDEVRKKSGPKRGYVKHLEARLARLEQAENIVKAREAEPPTRIVPDARNTSYGLGATGSEGLNVSMGGTESILNGTSAIAPDGFGLNPTTPNTTNDNEPLSWEMIGLGLEEPLPSQEIINELHQMYFEKVHPSMPMIHRPRYFAAMNLAPNMRPPIALRYMIWCSAATITDRFESLHEHFYFRARKYLQLDEMKGHGENIITVAHCQAWILVSAYEFRHMYFPRAWLSVGRATRLAQMMGLHRLDGQGLDVKQCISPPKDWVEREERRRTFWMAYCNDRYASIGTGWPMQIEEADIMSNLPGADEAYHCSKPGLTCSLEEVFEPGGASNLSSFGGIVVMACLLGRNLTHLHRPSPADAADDLNGEFWTRHRKMESLLSTTALNLPDHLRLPAGLGEPNVIFLNMNIHTSVICLHQAAIFKADKHRLSSNISSESRVRCVTAAAEIARIMRMLTHLDLSTVRPENGVRSVRPSSLELTLNKTNPFSSFSIYVASRVFVQYLKFRPKDQPMVANLQFLLEAMHALKKRNPLTESFLVQLNVDLEGANIPIQRPTVNRNGSNPVPGGQHVGRVFEQDGPARPAWGFRVRGVESRERRRDGAGGRGNDGGGGDGGDGGAGDDGGAGRDGCECGVCGFRGLEYGGDGDGDGSGDGDDAGADGDDTGEWGVGDDGRFALAGEWNSFWCTSINDSPPSPSTMSYPDPPCPFCTIASTFPGPSSHTTSSPNPPKSSPPIAPLLAAVPTNPDPYQLSPSCFLVLAADDTLAFLDIMPMTRGHLLVTTRRHVEKMGGAEGEEMGRLAFGGFGGLDGVRGRFGGGTVPMVPRIAGVRGVGYPSCTTFHSPQPPQSSTYPPYPTIPFLTRPKLTPLGFWLPLLSRAVARVTGCTDYNLVQNNGISAAQVVPHIHFHIIPRGPLNAPSSHGATWRSWTMFGKGAREDLDEEEAEALAGELRGALREEIEGLGVGGGKGRL</sequence>
<reference evidence="12" key="3">
    <citation type="submission" date="2025-04" db="UniProtKB">
        <authorList>
            <consortium name="RefSeq"/>
        </authorList>
    </citation>
    <scope>IDENTIFICATION</scope>
    <source>
        <strain evidence="12">CBS 781.70</strain>
    </source>
</reference>
<dbReference type="InterPro" id="IPR001138">
    <property type="entry name" value="Zn2Cys6_DnaBD"/>
</dbReference>
<keyword evidence="2" id="KW-0479">Metal-binding</keyword>
<reference evidence="10 12" key="1">
    <citation type="submission" date="2020-01" db="EMBL/GenBank/DDBJ databases">
        <authorList>
            <consortium name="DOE Joint Genome Institute"/>
            <person name="Haridas S."/>
            <person name="Albert R."/>
            <person name="Binder M."/>
            <person name="Bloem J."/>
            <person name="Labutti K."/>
            <person name="Salamov A."/>
            <person name="Andreopoulos B."/>
            <person name="Baker S.E."/>
            <person name="Barry K."/>
            <person name="Bills G."/>
            <person name="Bluhm B.H."/>
            <person name="Cannon C."/>
            <person name="Castanera R."/>
            <person name="Culley D.E."/>
            <person name="Daum C."/>
            <person name="Ezra D."/>
            <person name="Gonzalez J.B."/>
            <person name="Henrissat B."/>
            <person name="Kuo A."/>
            <person name="Liang C."/>
            <person name="Lipzen A."/>
            <person name="Lutzoni F."/>
            <person name="Magnuson J."/>
            <person name="Mondo S."/>
            <person name="Nolan M."/>
            <person name="Ohm R."/>
            <person name="Pangilinan J."/>
            <person name="Park H.-J."/>
            <person name="Ramirez L."/>
            <person name="Alfaro M."/>
            <person name="Sun H."/>
            <person name="Tritt A."/>
            <person name="Yoshinaga Y."/>
            <person name="Zwiers L.-H."/>
            <person name="Turgeon B.G."/>
            <person name="Goodwin S.B."/>
            <person name="Spatafora J.W."/>
            <person name="Crous P.W."/>
            <person name="Grigoriev I.V."/>
        </authorList>
    </citation>
    <scope>NUCLEOTIDE SEQUENCE</scope>
    <source>
        <strain evidence="10 12">CBS 781.70</strain>
    </source>
</reference>
<dbReference type="PANTHER" id="PTHR47338">
    <property type="entry name" value="ZN(II)2CYS6 TRANSCRIPTION FACTOR (EUROFUNG)-RELATED"/>
    <property type="match status" value="1"/>
</dbReference>
<evidence type="ECO:0008006" key="13">
    <source>
        <dbReference type="Google" id="ProtNLM"/>
    </source>
</evidence>
<dbReference type="EMBL" id="ML975149">
    <property type="protein sequence ID" value="KAF1817260.1"/>
    <property type="molecule type" value="Genomic_DNA"/>
</dbReference>
<feature type="domain" description="HIT" evidence="9">
    <location>
        <begin position="943"/>
        <end position="988"/>
    </location>
</feature>
<dbReference type="InterPro" id="IPR019808">
    <property type="entry name" value="Histidine_triad_CS"/>
</dbReference>
<feature type="compositionally biased region" description="Gly residues" evidence="7">
    <location>
        <begin position="671"/>
        <end position="690"/>
    </location>
</feature>
<name>A0A6G1GHB7_9PEZI</name>
<evidence type="ECO:0000256" key="2">
    <source>
        <dbReference type="ARBA" id="ARBA00022723"/>
    </source>
</evidence>
<dbReference type="InterPro" id="IPR011146">
    <property type="entry name" value="HIT-like"/>
</dbReference>
<evidence type="ECO:0000313" key="11">
    <source>
        <dbReference type="Proteomes" id="UP000504638"/>
    </source>
</evidence>
<feature type="compositionally biased region" description="Basic and acidic residues" evidence="7">
    <location>
        <begin position="658"/>
        <end position="670"/>
    </location>
</feature>
<dbReference type="GeneID" id="54418422"/>
<keyword evidence="4" id="KW-0804">Transcription</keyword>
<proteinExistence type="predicted"/>
<organism evidence="10">
    <name type="scientific">Eremomyces bilateralis CBS 781.70</name>
    <dbReference type="NCBI Taxonomy" id="1392243"/>
    <lineage>
        <taxon>Eukaryota</taxon>
        <taxon>Fungi</taxon>
        <taxon>Dikarya</taxon>
        <taxon>Ascomycota</taxon>
        <taxon>Pezizomycotina</taxon>
        <taxon>Dothideomycetes</taxon>
        <taxon>Dothideomycetes incertae sedis</taxon>
        <taxon>Eremomycetales</taxon>
        <taxon>Eremomycetaceae</taxon>
        <taxon>Eremomyces</taxon>
    </lineage>
</organism>
<dbReference type="InterPro" id="IPR036265">
    <property type="entry name" value="HIT-like_sf"/>
</dbReference>
<feature type="domain" description="Zn(2)-C6 fungal-type" evidence="8">
    <location>
        <begin position="43"/>
        <end position="73"/>
    </location>
</feature>
<dbReference type="CDD" id="cd00067">
    <property type="entry name" value="GAL4"/>
    <property type="match status" value="1"/>
</dbReference>
<evidence type="ECO:0000256" key="5">
    <source>
        <dbReference type="ARBA" id="ARBA00023242"/>
    </source>
</evidence>
<dbReference type="Pfam" id="PF04082">
    <property type="entry name" value="Fungal_trans"/>
    <property type="match status" value="1"/>
</dbReference>
<dbReference type="GO" id="GO:0003824">
    <property type="term" value="F:catalytic activity"/>
    <property type="evidence" value="ECO:0007669"/>
    <property type="project" value="InterPro"/>
</dbReference>
<feature type="region of interest" description="Disordered" evidence="7">
    <location>
        <begin position="1"/>
        <end position="34"/>
    </location>
</feature>
<dbReference type="AlphaFoldDB" id="A0A6G1GHB7"/>
<dbReference type="GO" id="GO:0006351">
    <property type="term" value="P:DNA-templated transcription"/>
    <property type="evidence" value="ECO:0007669"/>
    <property type="project" value="InterPro"/>
</dbReference>
<feature type="region of interest" description="Disordered" evidence="7">
    <location>
        <begin position="653"/>
        <end position="690"/>
    </location>
</feature>
<evidence type="ECO:0000259" key="9">
    <source>
        <dbReference type="PROSITE" id="PS51084"/>
    </source>
</evidence>
<keyword evidence="11" id="KW-1185">Reference proteome</keyword>
<dbReference type="CDD" id="cd12148">
    <property type="entry name" value="fungal_TF_MHR"/>
    <property type="match status" value="1"/>
</dbReference>
<dbReference type="GO" id="GO:0000981">
    <property type="term" value="F:DNA-binding transcription factor activity, RNA polymerase II-specific"/>
    <property type="evidence" value="ECO:0007669"/>
    <property type="project" value="InterPro"/>
</dbReference>
<dbReference type="InterPro" id="IPR036864">
    <property type="entry name" value="Zn2-C6_fun-type_DNA-bd_sf"/>
</dbReference>
<dbReference type="PROSITE" id="PS00892">
    <property type="entry name" value="HIT_1"/>
    <property type="match status" value="1"/>
</dbReference>
<keyword evidence="3" id="KW-0805">Transcription regulation</keyword>
<dbReference type="Pfam" id="PF01230">
    <property type="entry name" value="HIT"/>
    <property type="match status" value="2"/>
</dbReference>
<evidence type="ECO:0000256" key="4">
    <source>
        <dbReference type="ARBA" id="ARBA00023163"/>
    </source>
</evidence>
<evidence type="ECO:0000313" key="10">
    <source>
        <dbReference type="EMBL" id="KAF1817260.1"/>
    </source>
</evidence>
<dbReference type="InterPro" id="IPR050815">
    <property type="entry name" value="TF_fung"/>
</dbReference>
<dbReference type="PROSITE" id="PS51084">
    <property type="entry name" value="HIT_2"/>
    <property type="match status" value="1"/>
</dbReference>
<dbReference type="RefSeq" id="XP_033538891.1">
    <property type="nucleotide sequence ID" value="XM_033677852.1"/>
</dbReference>
<dbReference type="Gene3D" id="4.10.240.10">
    <property type="entry name" value="Zn(2)-C6 fungal-type DNA-binding domain"/>
    <property type="match status" value="1"/>
</dbReference>
<feature type="region of interest" description="Disordered" evidence="7">
    <location>
        <begin position="714"/>
        <end position="741"/>
    </location>
</feature>
<evidence type="ECO:0000256" key="7">
    <source>
        <dbReference type="SAM" id="MobiDB-lite"/>
    </source>
</evidence>
<evidence type="ECO:0000256" key="6">
    <source>
        <dbReference type="PROSITE-ProRule" id="PRU00464"/>
    </source>
</evidence>
<dbReference type="Gene3D" id="3.30.428.10">
    <property type="entry name" value="HIT-like"/>
    <property type="match status" value="1"/>
</dbReference>
<dbReference type="InterPro" id="IPR007219">
    <property type="entry name" value="XnlR_reg_dom"/>
</dbReference>
<dbReference type="GO" id="GO:0008270">
    <property type="term" value="F:zinc ion binding"/>
    <property type="evidence" value="ECO:0007669"/>
    <property type="project" value="InterPro"/>
</dbReference>
<comment type="subcellular location">
    <subcellularLocation>
        <location evidence="1">Nucleus</location>
    </subcellularLocation>
</comment>
<evidence type="ECO:0000313" key="12">
    <source>
        <dbReference type="RefSeq" id="XP_033538891.1"/>
    </source>
</evidence>
<feature type="short sequence motif" description="Histidine triad motif" evidence="6">
    <location>
        <begin position="972"/>
        <end position="976"/>
    </location>
</feature>
<gene>
    <name evidence="10 12" type="ORF">P152DRAFT_445376</name>
</gene>
<dbReference type="PROSITE" id="PS50048">
    <property type="entry name" value="ZN2_CY6_FUNGAL_2"/>
    <property type="match status" value="1"/>
</dbReference>
<dbReference type="Proteomes" id="UP000504638">
    <property type="component" value="Unplaced"/>
</dbReference>
<reference evidence="12" key="2">
    <citation type="submission" date="2020-04" db="EMBL/GenBank/DDBJ databases">
        <authorList>
            <consortium name="NCBI Genome Project"/>
        </authorList>
    </citation>
    <scope>NUCLEOTIDE SEQUENCE</scope>
    <source>
        <strain evidence="12">CBS 781.70</strain>
    </source>
</reference>
<dbReference type="GO" id="GO:0005634">
    <property type="term" value="C:nucleus"/>
    <property type="evidence" value="ECO:0007669"/>
    <property type="project" value="UniProtKB-SubCell"/>
</dbReference>
<dbReference type="Pfam" id="PF00172">
    <property type="entry name" value="Zn_clus"/>
    <property type="match status" value="1"/>
</dbReference>
<accession>A0A6G1GHB7</accession>
<dbReference type="PANTHER" id="PTHR47338:SF10">
    <property type="entry name" value="TRANSCRIPTION FACTOR DOMAIN-CONTAINING PROTEIN-RELATED"/>
    <property type="match status" value="1"/>
</dbReference>